<dbReference type="Proteomes" id="UP000228867">
    <property type="component" value="Unassembled WGS sequence"/>
</dbReference>
<evidence type="ECO:0000313" key="1">
    <source>
        <dbReference type="EMBL" id="PIR06344.1"/>
    </source>
</evidence>
<reference evidence="1 2" key="1">
    <citation type="submission" date="2017-09" db="EMBL/GenBank/DDBJ databases">
        <title>Depth-based differentiation of microbial function through sediment-hosted aquifers and enrichment of novel symbionts in the deep terrestrial subsurface.</title>
        <authorList>
            <person name="Probst A.J."/>
            <person name="Ladd B."/>
            <person name="Jarett J.K."/>
            <person name="Geller-Mcgrath D.E."/>
            <person name="Sieber C.M."/>
            <person name="Emerson J.B."/>
            <person name="Anantharaman K."/>
            <person name="Thomas B.C."/>
            <person name="Malmstrom R."/>
            <person name="Stieglmeier M."/>
            <person name="Klingl A."/>
            <person name="Woyke T."/>
            <person name="Ryan C.M."/>
            <person name="Banfield J.F."/>
        </authorList>
    </citation>
    <scope>NUCLEOTIDE SEQUENCE [LARGE SCALE GENOMIC DNA]</scope>
    <source>
        <strain evidence="1">CG11_big_fil_rev_8_21_14_0_20_38_23</strain>
    </source>
</reference>
<dbReference type="EMBL" id="PCWR01000057">
    <property type="protein sequence ID" value="PIR06344.1"/>
    <property type="molecule type" value="Genomic_DNA"/>
</dbReference>
<name>A0A2H0NBV1_9BACT</name>
<evidence type="ECO:0000313" key="2">
    <source>
        <dbReference type="Proteomes" id="UP000228867"/>
    </source>
</evidence>
<organism evidence="1 2">
    <name type="scientific">Candidatus Jorgensenbacteria bacterium CG11_big_fil_rev_8_21_14_0_20_38_23</name>
    <dbReference type="NCBI Taxonomy" id="1974594"/>
    <lineage>
        <taxon>Bacteria</taxon>
        <taxon>Candidatus Joergenseniibacteriota</taxon>
    </lineage>
</organism>
<comment type="caution">
    <text evidence="1">The sequence shown here is derived from an EMBL/GenBank/DDBJ whole genome shotgun (WGS) entry which is preliminary data.</text>
</comment>
<dbReference type="AlphaFoldDB" id="A0A2H0NBV1"/>
<protein>
    <submittedName>
        <fullName evidence="1">Uncharacterized protein</fullName>
    </submittedName>
</protein>
<accession>A0A2H0NBV1</accession>
<sequence>MKKQWVSVVAEWEMLATLIGMEEYIPPLCGIVENTSSKMGYEIEKVVVRHDRDPAKIVIELEVRKLNLWKLGQKETVVITKENPQTLKIAKDSRGKMVFLTL</sequence>
<proteinExistence type="predicted"/>
<gene>
    <name evidence="1" type="ORF">COV54_02580</name>
</gene>